<dbReference type="SMART" id="SM00220">
    <property type="entry name" value="S_TKc"/>
    <property type="match status" value="1"/>
</dbReference>
<evidence type="ECO:0000259" key="7">
    <source>
        <dbReference type="PROSITE" id="PS50287"/>
    </source>
</evidence>
<dbReference type="PROSITE" id="PS50287">
    <property type="entry name" value="SRCR_2"/>
    <property type="match status" value="1"/>
</dbReference>
<dbReference type="InterPro" id="IPR000719">
    <property type="entry name" value="Prot_kinase_dom"/>
</dbReference>
<evidence type="ECO:0000256" key="2">
    <source>
        <dbReference type="ARBA" id="ARBA00022679"/>
    </source>
</evidence>
<dbReference type="PROSITE" id="PS00108">
    <property type="entry name" value="PROTEIN_KINASE_ST"/>
    <property type="match status" value="1"/>
</dbReference>
<dbReference type="InterPro" id="IPR035892">
    <property type="entry name" value="C2_domain_sf"/>
</dbReference>
<keyword evidence="3" id="KW-0547">Nucleotide-binding</keyword>
<dbReference type="Proteomes" id="UP000431533">
    <property type="component" value="Unassembled WGS sequence"/>
</dbReference>
<dbReference type="AlphaFoldDB" id="A0A8H8QYK8"/>
<dbReference type="Gene3D" id="3.30.200.20">
    <property type="entry name" value="Phosphorylase Kinase, domain 1"/>
    <property type="match status" value="1"/>
</dbReference>
<dbReference type="GO" id="GO:0005524">
    <property type="term" value="F:ATP binding"/>
    <property type="evidence" value="ECO:0007669"/>
    <property type="project" value="UniProtKB-KW"/>
</dbReference>
<dbReference type="InterPro" id="IPR011009">
    <property type="entry name" value="Kinase-like_dom_sf"/>
</dbReference>
<dbReference type="InterPro" id="IPR001190">
    <property type="entry name" value="SRCR"/>
</dbReference>
<evidence type="ECO:0000256" key="5">
    <source>
        <dbReference type="ARBA" id="ARBA00022840"/>
    </source>
</evidence>
<name>A0A8H8QYK8_9HELO</name>
<dbReference type="SUPFAM" id="SSF56112">
    <property type="entry name" value="Protein kinase-like (PK-like)"/>
    <property type="match status" value="2"/>
</dbReference>
<dbReference type="InterPro" id="IPR008271">
    <property type="entry name" value="Ser/Thr_kinase_AS"/>
</dbReference>
<dbReference type="Gene3D" id="1.10.510.10">
    <property type="entry name" value="Transferase(Phosphotransferase) domain 1"/>
    <property type="match status" value="2"/>
</dbReference>
<dbReference type="GeneID" id="41987522"/>
<dbReference type="GO" id="GO:0004674">
    <property type="term" value="F:protein serine/threonine kinase activity"/>
    <property type="evidence" value="ECO:0007669"/>
    <property type="project" value="UniProtKB-KW"/>
</dbReference>
<dbReference type="CDD" id="cd00180">
    <property type="entry name" value="PKc"/>
    <property type="match status" value="1"/>
</dbReference>
<evidence type="ECO:0000313" key="8">
    <source>
        <dbReference type="EMBL" id="TVY24426.1"/>
    </source>
</evidence>
<feature type="domain" description="Protein kinase" evidence="6">
    <location>
        <begin position="503"/>
        <end position="815"/>
    </location>
</feature>
<evidence type="ECO:0000313" key="9">
    <source>
        <dbReference type="Proteomes" id="UP000431533"/>
    </source>
</evidence>
<dbReference type="PANTHER" id="PTHR24351">
    <property type="entry name" value="RIBOSOMAL PROTEIN S6 KINASE"/>
    <property type="match status" value="1"/>
</dbReference>
<dbReference type="OrthoDB" id="4062651at2759"/>
<dbReference type="RefSeq" id="XP_031003214.1">
    <property type="nucleotide sequence ID" value="XM_031152253.1"/>
</dbReference>
<dbReference type="PROSITE" id="PS50011">
    <property type="entry name" value="PROTEIN_KINASE_DOM"/>
    <property type="match status" value="2"/>
</dbReference>
<evidence type="ECO:0000259" key="6">
    <source>
        <dbReference type="PROSITE" id="PS50011"/>
    </source>
</evidence>
<dbReference type="Gene3D" id="2.60.40.150">
    <property type="entry name" value="C2 domain"/>
    <property type="match status" value="1"/>
</dbReference>
<keyword evidence="2" id="KW-0808">Transferase</keyword>
<gene>
    <name evidence="8" type="primary">SCH9_1</name>
    <name evidence="8" type="ORF">LHYA1_G007324</name>
</gene>
<evidence type="ECO:0000256" key="1">
    <source>
        <dbReference type="ARBA" id="ARBA00022527"/>
    </source>
</evidence>
<keyword evidence="1" id="KW-0723">Serine/threonine-protein kinase</keyword>
<dbReference type="CDD" id="cd00030">
    <property type="entry name" value="C2"/>
    <property type="match status" value="1"/>
</dbReference>
<accession>A0A8H8QYK8</accession>
<feature type="domain" description="Protein kinase" evidence="6">
    <location>
        <begin position="29"/>
        <end position="351"/>
    </location>
</feature>
<keyword evidence="4 8" id="KW-0418">Kinase</keyword>
<organism evidence="8 9">
    <name type="scientific">Lachnellula hyalina</name>
    <dbReference type="NCBI Taxonomy" id="1316788"/>
    <lineage>
        <taxon>Eukaryota</taxon>
        <taxon>Fungi</taxon>
        <taxon>Dikarya</taxon>
        <taxon>Ascomycota</taxon>
        <taxon>Pezizomycotina</taxon>
        <taxon>Leotiomycetes</taxon>
        <taxon>Helotiales</taxon>
        <taxon>Lachnaceae</taxon>
        <taxon>Lachnellula</taxon>
    </lineage>
</organism>
<dbReference type="GO" id="GO:0016020">
    <property type="term" value="C:membrane"/>
    <property type="evidence" value="ECO:0007669"/>
    <property type="project" value="InterPro"/>
</dbReference>
<comment type="caution">
    <text evidence="8">The sequence shown here is derived from an EMBL/GenBank/DDBJ whole genome shotgun (WGS) entry which is preliminary data.</text>
</comment>
<keyword evidence="5" id="KW-0067">ATP-binding</keyword>
<protein>
    <submittedName>
        <fullName evidence="8">Serine/threonine-protein kinase</fullName>
    </submittedName>
</protein>
<dbReference type="SUPFAM" id="SSF49562">
    <property type="entry name" value="C2 domain (Calcium/lipid-binding domain, CaLB)"/>
    <property type="match status" value="1"/>
</dbReference>
<dbReference type="Pfam" id="PF00069">
    <property type="entry name" value="Pkinase"/>
    <property type="match status" value="2"/>
</dbReference>
<reference evidence="8 9" key="1">
    <citation type="submission" date="2018-05" db="EMBL/GenBank/DDBJ databases">
        <title>Genome sequencing and assembly of the regulated plant pathogen Lachnellula willkommii and related sister species for the development of diagnostic species identification markers.</title>
        <authorList>
            <person name="Giroux E."/>
            <person name="Bilodeau G."/>
        </authorList>
    </citation>
    <scope>NUCLEOTIDE SEQUENCE [LARGE SCALE GENOMIC DNA]</scope>
    <source>
        <strain evidence="8 9">CBS 185.66</strain>
    </source>
</reference>
<feature type="domain" description="SRCR" evidence="7">
    <location>
        <begin position="134"/>
        <end position="185"/>
    </location>
</feature>
<sequence>MSVAEKKMPALQWGQDYQPSVTQLQLHIFQAVNLLQSVDPYIICIYDHSEAFLERERAMISMRTTAQDRQEKEQPASLHHSRSYRWDAFQLFDVRDTSLPVEIYIFDRVNSDTFLGRARFFPSADSQITKPVWIYLEGRDNLEEVSGRLEVDAWFLNSWPKLCKEDFVHSNLSATPNVCLKLDTGLEFVLTSIGYYDAPNLTLRNNTRPDGFVCPLKAIFRQTDSINFLGHIAFRDFNLCAVETSKDVETLEYLEYMAPEILRAECCHPHTIFWSLAVVVFKICCSWTPFTALAEDTLEVVENICRKQVHFPPNLLGNVGKDLVESLLIKDPKKRLGATHGIEDVKSHPFFAEIDWVKLRRRDTIPPFKPRPPIKFANREFGSPPELKTSARREDEDIHIPHSFELPNGSLSSYKSAESSFRPSSVYGTPASYPDIWSRGSAPSVGSFLKQMFATKEEKERRLKPEFLDLVRERGLQLPLSEEINWSGRGQHVEFKIAQEIPLRELNAIGHGGSAIVDSVLCRRVKLARKTMMCTRRQKLETMINEVEHLQSLRHPHIIQLVGSYLQGRKFAILLYPVAQWNLSTFLELCYAYDTETGQETVGGQAISFKLRALPGLFQCIMHAMAYIHANTIKHMDMKPQNILVRANVKNESLFTVYIADFGISKKFAADELSRTDSLIALTRKYCAPEVHDGEPRGRAADIFSLGCVFLEIATIIQSCSVDEFAEFRSHRTNPRDFNDDESYHANLDNVSRWIDKLRAIPQLGFTRRDGIVEKLDLMQQMVKWNPDERPTASQVLDRLGGPRDCCEKERETYVIEEPSQNEPVY</sequence>
<proteinExistence type="predicted"/>
<keyword evidence="9" id="KW-1185">Reference proteome</keyword>
<evidence type="ECO:0000256" key="4">
    <source>
        <dbReference type="ARBA" id="ARBA00022777"/>
    </source>
</evidence>
<dbReference type="EMBL" id="QGMH01000131">
    <property type="protein sequence ID" value="TVY24426.1"/>
    <property type="molecule type" value="Genomic_DNA"/>
</dbReference>
<evidence type="ECO:0000256" key="3">
    <source>
        <dbReference type="ARBA" id="ARBA00022741"/>
    </source>
</evidence>